<organism evidence="5 6">
    <name type="scientific">Planctopirus hydrillae</name>
    <dbReference type="NCBI Taxonomy" id="1841610"/>
    <lineage>
        <taxon>Bacteria</taxon>
        <taxon>Pseudomonadati</taxon>
        <taxon>Planctomycetota</taxon>
        <taxon>Planctomycetia</taxon>
        <taxon>Planctomycetales</taxon>
        <taxon>Planctomycetaceae</taxon>
        <taxon>Planctopirus</taxon>
    </lineage>
</organism>
<evidence type="ECO:0000313" key="5">
    <source>
        <dbReference type="EMBL" id="ODA27941.1"/>
    </source>
</evidence>
<feature type="domain" description="Response regulatory" evidence="4">
    <location>
        <begin position="14"/>
        <end position="129"/>
    </location>
</feature>
<keyword evidence="6" id="KW-1185">Reference proteome</keyword>
<keyword evidence="1 2" id="KW-0597">Phosphoprotein</keyword>
<dbReference type="STRING" id="1841610.A6X21_13765"/>
<dbReference type="Pfam" id="PF00072">
    <property type="entry name" value="Response_reg"/>
    <property type="match status" value="1"/>
</dbReference>
<dbReference type="CDD" id="cd00156">
    <property type="entry name" value="REC"/>
    <property type="match status" value="1"/>
</dbReference>
<dbReference type="InterPro" id="IPR050595">
    <property type="entry name" value="Bact_response_regulator"/>
</dbReference>
<protein>
    <recommendedName>
        <fullName evidence="4">Response regulatory domain-containing protein</fullName>
    </recommendedName>
</protein>
<dbReference type="Gene3D" id="3.40.50.2300">
    <property type="match status" value="1"/>
</dbReference>
<feature type="modified residue" description="4-aspartylphosphate" evidence="2">
    <location>
        <position position="62"/>
    </location>
</feature>
<dbReference type="AlphaFoldDB" id="A0A1C3E3W9"/>
<dbReference type="SMART" id="SM00448">
    <property type="entry name" value="REC"/>
    <property type="match status" value="1"/>
</dbReference>
<feature type="region of interest" description="Disordered" evidence="3">
    <location>
        <begin position="235"/>
        <end position="276"/>
    </location>
</feature>
<dbReference type="GO" id="GO:0000160">
    <property type="term" value="P:phosphorelay signal transduction system"/>
    <property type="evidence" value="ECO:0007669"/>
    <property type="project" value="InterPro"/>
</dbReference>
<evidence type="ECO:0000256" key="1">
    <source>
        <dbReference type="ARBA" id="ARBA00022553"/>
    </source>
</evidence>
<dbReference type="SUPFAM" id="SSF52172">
    <property type="entry name" value="CheY-like"/>
    <property type="match status" value="1"/>
</dbReference>
<evidence type="ECO:0000259" key="4">
    <source>
        <dbReference type="PROSITE" id="PS50110"/>
    </source>
</evidence>
<feature type="compositionally biased region" description="Basic and acidic residues" evidence="3">
    <location>
        <begin position="258"/>
        <end position="276"/>
    </location>
</feature>
<evidence type="ECO:0000313" key="6">
    <source>
        <dbReference type="Proteomes" id="UP000094828"/>
    </source>
</evidence>
<evidence type="ECO:0000256" key="3">
    <source>
        <dbReference type="SAM" id="MobiDB-lite"/>
    </source>
</evidence>
<dbReference type="Proteomes" id="UP000094828">
    <property type="component" value="Unassembled WGS sequence"/>
</dbReference>
<evidence type="ECO:0000256" key="2">
    <source>
        <dbReference type="PROSITE-ProRule" id="PRU00169"/>
    </source>
</evidence>
<sequence>MFSMNELPSNDRPRVLVIDDDPLFRSLITTLLRKEYFVAVAADGAEGFYKAAEHPPDIVLIDVQMPGWDGIKTLKHFKGHPSLSHVSLVMLTSDSTRDTVMAAIQAGAQDYIVKTSFSKEDLFNKLARLDPRRKMVMQRVEAQAAAALGVSRATTASPATGFATQRPITPVSHAANTPVSPLSAVAPVVTQTAVNTRTVPPPNHREAFGVTARMSESQASRPEVTSGASALVTAHSEVGAATRSGDQSGAVAASAKPAAEDQNRETLLRDLIDNWE</sequence>
<dbReference type="InterPro" id="IPR001789">
    <property type="entry name" value="Sig_transdc_resp-reg_receiver"/>
</dbReference>
<name>A0A1C3E3W9_9PLAN</name>
<proteinExistence type="predicted"/>
<gene>
    <name evidence="5" type="ORF">A6X21_13765</name>
</gene>
<dbReference type="PANTHER" id="PTHR44591:SF3">
    <property type="entry name" value="RESPONSE REGULATORY DOMAIN-CONTAINING PROTEIN"/>
    <property type="match status" value="1"/>
</dbReference>
<reference evidence="5 6" key="1">
    <citation type="submission" date="2016-05" db="EMBL/GenBank/DDBJ databases">
        <title>Genomic and physiological characterization of Planctopirus sp. isolated from fresh water lake.</title>
        <authorList>
            <person name="Subhash Y."/>
            <person name="Ramana C."/>
        </authorList>
    </citation>
    <scope>NUCLEOTIDE SEQUENCE [LARGE SCALE GENOMIC DNA]</scope>
    <source>
        <strain evidence="5 6">JC280</strain>
    </source>
</reference>
<comment type="caution">
    <text evidence="5">The sequence shown here is derived from an EMBL/GenBank/DDBJ whole genome shotgun (WGS) entry which is preliminary data.</text>
</comment>
<dbReference type="EMBL" id="LYDR01000158">
    <property type="protein sequence ID" value="ODA27941.1"/>
    <property type="molecule type" value="Genomic_DNA"/>
</dbReference>
<accession>A0A1C3E3W9</accession>
<dbReference type="PANTHER" id="PTHR44591">
    <property type="entry name" value="STRESS RESPONSE REGULATOR PROTEIN 1"/>
    <property type="match status" value="1"/>
</dbReference>
<dbReference type="PROSITE" id="PS50110">
    <property type="entry name" value="RESPONSE_REGULATORY"/>
    <property type="match status" value="1"/>
</dbReference>
<dbReference type="InterPro" id="IPR011006">
    <property type="entry name" value="CheY-like_superfamily"/>
</dbReference>